<gene>
    <name evidence="1" type="ORF">ETSY2_02840</name>
</gene>
<protein>
    <submittedName>
        <fullName evidence="1">Uncharacterized protein</fullName>
    </submittedName>
</protein>
<reference evidence="1 2" key="1">
    <citation type="journal article" date="2014" name="Nature">
        <title>An environmental bacterial taxon with a large and distinct metabolic repertoire.</title>
        <authorList>
            <person name="Wilson M.C."/>
            <person name="Mori T."/>
            <person name="Ruckert C."/>
            <person name="Uria A.R."/>
            <person name="Helf M.J."/>
            <person name="Takada K."/>
            <person name="Gernert C."/>
            <person name="Steffens U.A."/>
            <person name="Heycke N."/>
            <person name="Schmitt S."/>
            <person name="Rinke C."/>
            <person name="Helfrich E.J."/>
            <person name="Brachmann A.O."/>
            <person name="Gurgui C."/>
            <person name="Wakimoto T."/>
            <person name="Kracht M."/>
            <person name="Crusemann M."/>
            <person name="Hentschel U."/>
            <person name="Abe I."/>
            <person name="Matsunaga S."/>
            <person name="Kalinowski J."/>
            <person name="Takeyama H."/>
            <person name="Piel J."/>
        </authorList>
    </citation>
    <scope>NUCLEOTIDE SEQUENCE [LARGE SCALE GENOMIC DNA]</scope>
    <source>
        <strain evidence="2">TSY2</strain>
    </source>
</reference>
<dbReference type="HOGENOM" id="CLU_2435376_0_0_7"/>
<evidence type="ECO:0000313" key="2">
    <source>
        <dbReference type="Proteomes" id="UP000019140"/>
    </source>
</evidence>
<keyword evidence="2" id="KW-1185">Reference proteome</keyword>
<dbReference type="EMBL" id="AZHX01000118">
    <property type="protein sequence ID" value="ETX08872.1"/>
    <property type="molecule type" value="Genomic_DNA"/>
</dbReference>
<comment type="caution">
    <text evidence="1">The sequence shown here is derived from an EMBL/GenBank/DDBJ whole genome shotgun (WGS) entry which is preliminary data.</text>
</comment>
<accession>W4MGQ4</accession>
<dbReference type="Proteomes" id="UP000019140">
    <property type="component" value="Unassembled WGS sequence"/>
</dbReference>
<dbReference type="InterPro" id="IPR038343">
    <property type="entry name" value="DUF4951_sf"/>
</dbReference>
<name>W4MGQ4_9BACT</name>
<organism evidence="1 2">
    <name type="scientific">Candidatus Entotheonella gemina</name>
    <dbReference type="NCBI Taxonomy" id="1429439"/>
    <lineage>
        <taxon>Bacteria</taxon>
        <taxon>Pseudomonadati</taxon>
        <taxon>Nitrospinota/Tectimicrobiota group</taxon>
        <taxon>Candidatus Tectimicrobiota</taxon>
        <taxon>Candidatus Entotheonellia</taxon>
        <taxon>Candidatus Entotheonellales</taxon>
        <taxon>Candidatus Entotheonellaceae</taxon>
        <taxon>Candidatus Entotheonella</taxon>
    </lineage>
</organism>
<dbReference type="AlphaFoldDB" id="W4MGQ4"/>
<dbReference type="Gene3D" id="4.10.640.20">
    <property type="match status" value="1"/>
</dbReference>
<sequence>MISSSQQADIIGWGKGQAEEAVKQTESVLESLTREKVKCMIKQGLEKSWVEKNFQIYQDTFAKNGPKLNNKQLIPRMKLLEKVLSLWPVE</sequence>
<evidence type="ECO:0000313" key="1">
    <source>
        <dbReference type="EMBL" id="ETX08872.1"/>
    </source>
</evidence>
<proteinExistence type="predicted"/>